<feature type="disulfide bond" evidence="14">
    <location>
        <begin position="38"/>
        <end position="78"/>
    </location>
</feature>
<dbReference type="PROSITE" id="PS52012">
    <property type="entry name" value="CFEM"/>
    <property type="match status" value="1"/>
</dbReference>
<dbReference type="Pfam" id="PF05730">
    <property type="entry name" value="CFEM"/>
    <property type="match status" value="1"/>
</dbReference>
<evidence type="ECO:0000256" key="6">
    <source>
        <dbReference type="ARBA" id="ARBA00022622"/>
    </source>
</evidence>
<evidence type="ECO:0000256" key="17">
    <source>
        <dbReference type="SAM" id="SignalP"/>
    </source>
</evidence>
<feature type="binding site" description="axial binding residue" evidence="14">
    <location>
        <position position="56"/>
    </location>
    <ligand>
        <name>heme</name>
        <dbReference type="ChEBI" id="CHEBI:30413"/>
    </ligand>
    <ligandPart>
        <name>Fe</name>
        <dbReference type="ChEBI" id="CHEBI:18248"/>
    </ligandPart>
</feature>
<dbReference type="HOGENOM" id="CLU_028200_6_3_1"/>
<feature type="region of interest" description="Disordered" evidence="15">
    <location>
        <begin position="383"/>
        <end position="408"/>
    </location>
</feature>
<keyword evidence="8 17" id="KW-0732">Signal</keyword>
<feature type="region of interest" description="Disordered" evidence="15">
    <location>
        <begin position="431"/>
        <end position="451"/>
    </location>
</feature>
<feature type="transmembrane region" description="Helical" evidence="16">
    <location>
        <begin position="274"/>
        <end position="297"/>
    </location>
</feature>
<keyword evidence="6" id="KW-0336">GPI-anchor</keyword>
<feature type="disulfide bond" evidence="14">
    <location>
        <begin position="52"/>
        <end position="59"/>
    </location>
</feature>
<evidence type="ECO:0000313" key="19">
    <source>
        <dbReference type="EMBL" id="EME40847.1"/>
    </source>
</evidence>
<dbReference type="PANTHER" id="PTHR33048:SF160">
    <property type="entry name" value="SAT4 FAMILY MEMBRANE PROTEIN"/>
    <property type="match status" value="1"/>
</dbReference>
<accession>N1PEQ7</accession>
<evidence type="ECO:0000256" key="13">
    <source>
        <dbReference type="ARBA" id="ARBA00038359"/>
    </source>
</evidence>
<keyword evidence="7 16" id="KW-0812">Transmembrane</keyword>
<proteinExistence type="inferred from homology"/>
<evidence type="ECO:0000256" key="8">
    <source>
        <dbReference type="ARBA" id="ARBA00022729"/>
    </source>
</evidence>
<keyword evidence="11 14" id="KW-1015">Disulfide bond</keyword>
<evidence type="ECO:0000256" key="15">
    <source>
        <dbReference type="SAM" id="MobiDB-lite"/>
    </source>
</evidence>
<reference evidence="19 20" key="2">
    <citation type="journal article" date="2012" name="PLoS Pathog.">
        <title>Diverse lifestyles and strategies of plant pathogenesis encoded in the genomes of eighteen Dothideomycetes fungi.</title>
        <authorList>
            <person name="Ohm R.A."/>
            <person name="Feau N."/>
            <person name="Henrissat B."/>
            <person name="Schoch C.L."/>
            <person name="Horwitz B.A."/>
            <person name="Barry K.W."/>
            <person name="Condon B.J."/>
            <person name="Copeland A.C."/>
            <person name="Dhillon B."/>
            <person name="Glaser F."/>
            <person name="Hesse C.N."/>
            <person name="Kosti I."/>
            <person name="LaButti K."/>
            <person name="Lindquist E.A."/>
            <person name="Lucas S."/>
            <person name="Salamov A.A."/>
            <person name="Bradshaw R.E."/>
            <person name="Ciuffetti L."/>
            <person name="Hamelin R.C."/>
            <person name="Kema G.H.J."/>
            <person name="Lawrence C."/>
            <person name="Scott J.A."/>
            <person name="Spatafora J.W."/>
            <person name="Turgeon B.G."/>
            <person name="de Wit P.J.G.M."/>
            <person name="Zhong S."/>
            <person name="Goodwin S.B."/>
            <person name="Grigoriev I.V."/>
        </authorList>
    </citation>
    <scope>NUCLEOTIDE SEQUENCE [LARGE SCALE GENOMIC DNA]</scope>
    <source>
        <strain evidence="20">NZE10 / CBS 128990</strain>
    </source>
</reference>
<dbReference type="STRING" id="675120.N1PEQ7"/>
<keyword evidence="5" id="KW-0964">Secreted</keyword>
<comment type="similarity">
    <text evidence="4">Belongs to the RBT5 family.</text>
</comment>
<keyword evidence="14" id="KW-0479">Metal-binding</keyword>
<evidence type="ECO:0000256" key="10">
    <source>
        <dbReference type="ARBA" id="ARBA00023136"/>
    </source>
</evidence>
<name>N1PEQ7_DOTSN</name>
<keyword evidence="20" id="KW-1185">Reference proteome</keyword>
<gene>
    <name evidence="19" type="ORF">DOTSEDRAFT_74416</name>
</gene>
<evidence type="ECO:0000313" key="20">
    <source>
        <dbReference type="Proteomes" id="UP000016933"/>
    </source>
</evidence>
<dbReference type="PANTHER" id="PTHR33048">
    <property type="entry name" value="PTH11-LIKE INTEGRAL MEMBRANE PROTEIN (AFU_ORTHOLOGUE AFUA_5G11245)"/>
    <property type="match status" value="1"/>
</dbReference>
<protein>
    <recommendedName>
        <fullName evidence="18">CFEM domain-containing protein</fullName>
    </recommendedName>
</protein>
<keyword evidence="10 16" id="KW-0472">Membrane</keyword>
<comment type="subcellular location">
    <subcellularLocation>
        <location evidence="2">Membrane</location>
        <topology evidence="2">Lipid-anchor</topology>
        <topology evidence="2">GPI-anchor</topology>
    </subcellularLocation>
    <subcellularLocation>
        <location evidence="1">Membrane</location>
        <topology evidence="1">Multi-pass membrane protein</topology>
    </subcellularLocation>
    <subcellularLocation>
        <location evidence="3">Secreted</location>
    </subcellularLocation>
</comment>
<evidence type="ECO:0000256" key="3">
    <source>
        <dbReference type="ARBA" id="ARBA00004613"/>
    </source>
</evidence>
<dbReference type="InterPro" id="IPR049326">
    <property type="entry name" value="Rhodopsin_dom_fungi"/>
</dbReference>
<dbReference type="EMBL" id="KB446543">
    <property type="protein sequence ID" value="EME40847.1"/>
    <property type="molecule type" value="Genomic_DNA"/>
</dbReference>
<evidence type="ECO:0000256" key="12">
    <source>
        <dbReference type="ARBA" id="ARBA00023288"/>
    </source>
</evidence>
<evidence type="ECO:0000256" key="16">
    <source>
        <dbReference type="SAM" id="Phobius"/>
    </source>
</evidence>
<keyword evidence="12" id="KW-0449">Lipoprotein</keyword>
<dbReference type="GO" id="GO:0098552">
    <property type="term" value="C:side of membrane"/>
    <property type="evidence" value="ECO:0007669"/>
    <property type="project" value="UniProtKB-KW"/>
</dbReference>
<comment type="similarity">
    <text evidence="13">Belongs to the SAT4 family.</text>
</comment>
<keyword evidence="14" id="KW-0349">Heme</keyword>
<evidence type="ECO:0000256" key="1">
    <source>
        <dbReference type="ARBA" id="ARBA00004141"/>
    </source>
</evidence>
<dbReference type="AlphaFoldDB" id="N1PEQ7"/>
<keyword evidence="6" id="KW-0325">Glycoprotein</keyword>
<dbReference type="GO" id="GO:0005576">
    <property type="term" value="C:extracellular region"/>
    <property type="evidence" value="ECO:0007669"/>
    <property type="project" value="UniProtKB-SubCell"/>
</dbReference>
<feature type="domain" description="CFEM" evidence="18">
    <location>
        <begin position="6"/>
        <end position="121"/>
    </location>
</feature>
<evidence type="ECO:0000256" key="2">
    <source>
        <dbReference type="ARBA" id="ARBA00004589"/>
    </source>
</evidence>
<evidence type="ECO:0000256" key="4">
    <source>
        <dbReference type="ARBA" id="ARBA00010031"/>
    </source>
</evidence>
<sequence>MKLPWSLAFVTITFALGADVQNTTLEEALSIIQSMPSCGSTCLLSGIANSTCEVADISCSCNNPEITKMVQACVLGACEIKEQLTTKNRTETLCQRPSRDQRASGQRSVIVGLTFSCLAYALRILSKVHSPCTSNQGWSHTLWWDDAVMAVALGCAIATSYSVIPLNANGLGTDVWTVPFDNITTMLRIYYWAEDAYLAALPAVKISLLLTYLRFFPSRRFRQACYVVIGLNVAYIIAFVLISVFQCIPIHLAWERWVYKDAAQMPGHCHDINAQGWASAAANVILDVCTLSLPLPVLWQLQLNKRKKFWLMLMFCVGFFVTIVSIVRLQMLVRFGNSHNLTWDYTALGYWSTVELHTSIVCASMPSIRNLLRKFMPYIMGSSTDGTGRSGPPKATSTGATNRTSRSVGLGIGTWDKEITIRTMHSDEEDFIPLEDATTNSHNKTAPLPPM</sequence>
<dbReference type="OMA" id="HLAWERW"/>
<keyword evidence="9 16" id="KW-1133">Transmembrane helix</keyword>
<evidence type="ECO:0000256" key="7">
    <source>
        <dbReference type="ARBA" id="ARBA00022692"/>
    </source>
</evidence>
<dbReference type="GO" id="GO:0046872">
    <property type="term" value="F:metal ion binding"/>
    <property type="evidence" value="ECO:0007669"/>
    <property type="project" value="UniProtKB-UniRule"/>
</dbReference>
<feature type="signal peptide" evidence="17">
    <location>
        <begin position="1"/>
        <end position="17"/>
    </location>
</feature>
<feature type="transmembrane region" description="Helical" evidence="16">
    <location>
        <begin position="309"/>
        <end position="329"/>
    </location>
</feature>
<organism evidence="19 20">
    <name type="scientific">Dothistroma septosporum (strain NZE10 / CBS 128990)</name>
    <name type="common">Red band needle blight fungus</name>
    <name type="synonym">Mycosphaerella pini</name>
    <dbReference type="NCBI Taxonomy" id="675120"/>
    <lineage>
        <taxon>Eukaryota</taxon>
        <taxon>Fungi</taxon>
        <taxon>Dikarya</taxon>
        <taxon>Ascomycota</taxon>
        <taxon>Pezizomycotina</taxon>
        <taxon>Dothideomycetes</taxon>
        <taxon>Dothideomycetidae</taxon>
        <taxon>Mycosphaerellales</taxon>
        <taxon>Mycosphaerellaceae</taxon>
        <taxon>Dothistroma</taxon>
    </lineage>
</organism>
<feature type="chain" id="PRO_5004109051" description="CFEM domain-containing protein" evidence="17">
    <location>
        <begin position="18"/>
        <end position="451"/>
    </location>
</feature>
<feature type="transmembrane region" description="Helical" evidence="16">
    <location>
        <begin position="196"/>
        <end position="213"/>
    </location>
</feature>
<evidence type="ECO:0000256" key="14">
    <source>
        <dbReference type="PROSITE-ProRule" id="PRU01356"/>
    </source>
</evidence>
<keyword evidence="14" id="KW-0408">Iron</keyword>
<evidence type="ECO:0000256" key="5">
    <source>
        <dbReference type="ARBA" id="ARBA00022525"/>
    </source>
</evidence>
<reference evidence="20" key="1">
    <citation type="journal article" date="2012" name="PLoS Genet.">
        <title>The genomes of the fungal plant pathogens Cladosporium fulvum and Dothistroma septosporum reveal adaptation to different hosts and lifestyles but also signatures of common ancestry.</title>
        <authorList>
            <person name="de Wit P.J.G.M."/>
            <person name="van der Burgt A."/>
            <person name="Oekmen B."/>
            <person name="Stergiopoulos I."/>
            <person name="Abd-Elsalam K.A."/>
            <person name="Aerts A.L."/>
            <person name="Bahkali A.H."/>
            <person name="Beenen H.G."/>
            <person name="Chettri P."/>
            <person name="Cox M.P."/>
            <person name="Datema E."/>
            <person name="de Vries R.P."/>
            <person name="Dhillon B."/>
            <person name="Ganley A.R."/>
            <person name="Griffiths S.A."/>
            <person name="Guo Y."/>
            <person name="Hamelin R.C."/>
            <person name="Henrissat B."/>
            <person name="Kabir M.S."/>
            <person name="Jashni M.K."/>
            <person name="Kema G."/>
            <person name="Klaubauf S."/>
            <person name="Lapidus A."/>
            <person name="Levasseur A."/>
            <person name="Lindquist E."/>
            <person name="Mehrabi R."/>
            <person name="Ohm R.A."/>
            <person name="Owen T.J."/>
            <person name="Salamov A."/>
            <person name="Schwelm A."/>
            <person name="Schijlen E."/>
            <person name="Sun H."/>
            <person name="van den Burg H.A."/>
            <person name="van Ham R.C.H.J."/>
            <person name="Zhang S."/>
            <person name="Goodwin S.B."/>
            <person name="Grigoriev I.V."/>
            <person name="Collemare J."/>
            <person name="Bradshaw R.E."/>
        </authorList>
    </citation>
    <scope>NUCLEOTIDE SEQUENCE [LARGE SCALE GENOMIC DNA]</scope>
    <source>
        <strain evidence="20">NZE10 / CBS 128990</strain>
    </source>
</reference>
<feature type="disulfide bond" evidence="14">
    <location>
        <begin position="61"/>
        <end position="94"/>
    </location>
</feature>
<dbReference type="Pfam" id="PF20684">
    <property type="entry name" value="Fung_rhodopsin"/>
    <property type="match status" value="1"/>
</dbReference>
<dbReference type="InterPro" id="IPR052337">
    <property type="entry name" value="SAT4-like"/>
</dbReference>
<dbReference type="OrthoDB" id="2496787at2759"/>
<feature type="compositionally biased region" description="Polar residues" evidence="15">
    <location>
        <begin position="395"/>
        <end position="407"/>
    </location>
</feature>
<feature type="disulfide bond" evidence="14">
    <location>
        <begin position="42"/>
        <end position="73"/>
    </location>
</feature>
<dbReference type="SMART" id="SM00747">
    <property type="entry name" value="CFEM"/>
    <property type="match status" value="1"/>
</dbReference>
<evidence type="ECO:0000256" key="9">
    <source>
        <dbReference type="ARBA" id="ARBA00022989"/>
    </source>
</evidence>
<evidence type="ECO:0000256" key="11">
    <source>
        <dbReference type="ARBA" id="ARBA00023157"/>
    </source>
</evidence>
<dbReference type="Proteomes" id="UP000016933">
    <property type="component" value="Unassembled WGS sequence"/>
</dbReference>
<feature type="transmembrane region" description="Helical" evidence="16">
    <location>
        <begin position="225"/>
        <end position="254"/>
    </location>
</feature>
<dbReference type="InterPro" id="IPR008427">
    <property type="entry name" value="Extracellular_membr_CFEM_dom"/>
</dbReference>
<evidence type="ECO:0000259" key="18">
    <source>
        <dbReference type="PROSITE" id="PS52012"/>
    </source>
</evidence>
<dbReference type="eggNOG" id="ENOG502SM6F">
    <property type="taxonomic scope" value="Eukaryota"/>
</dbReference>